<sequence>MPPVELSERSPSLHRDHPNFRSIQATTPNSFILNACKAIRYRLLPVIKEYRACKARLRNSEWDCQPPWHHLSPAIIRVTHAPTESRSNIGQPCCARLTTGDVGAFGLKQHSTPMHSLVLCIMVSSHQVQFEE</sequence>
<feature type="region of interest" description="Disordered" evidence="1">
    <location>
        <begin position="1"/>
        <end position="21"/>
    </location>
</feature>
<evidence type="ECO:0000313" key="2">
    <source>
        <dbReference type="EMBL" id="GAC99461.1"/>
    </source>
</evidence>
<accession>R9PDM9</accession>
<dbReference type="EMBL" id="DF238831">
    <property type="protein sequence ID" value="GAC99461.1"/>
    <property type="molecule type" value="Genomic_DNA"/>
</dbReference>
<evidence type="ECO:0000256" key="1">
    <source>
        <dbReference type="SAM" id="MobiDB-lite"/>
    </source>
</evidence>
<name>R9PDM9_PSEHS</name>
<dbReference type="AlphaFoldDB" id="R9PDM9"/>
<gene>
    <name evidence="2" type="ORF">PHSY_007062</name>
</gene>
<dbReference type="GeneID" id="24112327"/>
<dbReference type="RefSeq" id="XP_012193048.1">
    <property type="nucleotide sequence ID" value="XM_012337658.1"/>
</dbReference>
<protein>
    <submittedName>
        <fullName evidence="2">Lactose regulatory protein LAC9 and GAL4-like protein</fullName>
    </submittedName>
</protein>
<evidence type="ECO:0000313" key="3">
    <source>
        <dbReference type="Proteomes" id="UP000014071"/>
    </source>
</evidence>
<organism evidence="2 3">
    <name type="scientific">Pseudozyma hubeiensis (strain SY62)</name>
    <name type="common">Yeast</name>
    <dbReference type="NCBI Taxonomy" id="1305764"/>
    <lineage>
        <taxon>Eukaryota</taxon>
        <taxon>Fungi</taxon>
        <taxon>Dikarya</taxon>
        <taxon>Basidiomycota</taxon>
        <taxon>Ustilaginomycotina</taxon>
        <taxon>Ustilaginomycetes</taxon>
        <taxon>Ustilaginales</taxon>
        <taxon>Ustilaginaceae</taxon>
        <taxon>Pseudozyma</taxon>
    </lineage>
</organism>
<dbReference type="HOGENOM" id="CLU_1917999_0_0_1"/>
<keyword evidence="3" id="KW-1185">Reference proteome</keyword>
<reference evidence="3" key="1">
    <citation type="journal article" date="2013" name="Genome Announc.">
        <title>Draft genome sequence of the basidiomycetous yeast-like fungus Pseudozyma hubeiensis SY62, which produces an abundant amount of the biosurfactant mannosylerythritol lipids.</title>
        <authorList>
            <person name="Konishi M."/>
            <person name="Hatada Y."/>
            <person name="Horiuchi J."/>
        </authorList>
    </citation>
    <scope>NUCLEOTIDE SEQUENCE [LARGE SCALE GENOMIC DNA]</scope>
    <source>
        <strain evidence="3">SY62</strain>
    </source>
</reference>
<proteinExistence type="predicted"/>
<dbReference type="Proteomes" id="UP000014071">
    <property type="component" value="Unassembled WGS sequence"/>
</dbReference>
<feature type="compositionally biased region" description="Basic and acidic residues" evidence="1">
    <location>
        <begin position="1"/>
        <end position="19"/>
    </location>
</feature>